<reference evidence="1" key="2">
    <citation type="journal article" date="2022" name="New Phytol.">
        <title>Evolutionary transition to the ectomycorrhizal habit in the genomes of a hyperdiverse lineage of mushroom-forming fungi.</title>
        <authorList>
            <person name="Looney B."/>
            <person name="Miyauchi S."/>
            <person name="Morin E."/>
            <person name="Drula E."/>
            <person name="Courty P.E."/>
            <person name="Kohler A."/>
            <person name="Kuo A."/>
            <person name="LaButti K."/>
            <person name="Pangilinan J."/>
            <person name="Lipzen A."/>
            <person name="Riley R."/>
            <person name="Andreopoulos W."/>
            <person name="He G."/>
            <person name="Johnson J."/>
            <person name="Nolan M."/>
            <person name="Tritt A."/>
            <person name="Barry K.W."/>
            <person name="Grigoriev I.V."/>
            <person name="Nagy L.G."/>
            <person name="Hibbett D."/>
            <person name="Henrissat B."/>
            <person name="Matheny P.B."/>
            <person name="Labbe J."/>
            <person name="Martin F.M."/>
        </authorList>
    </citation>
    <scope>NUCLEOTIDE SEQUENCE</scope>
    <source>
        <strain evidence="1">FP105234-sp</strain>
    </source>
</reference>
<protein>
    <submittedName>
        <fullName evidence="1">Uncharacterized protein</fullName>
    </submittedName>
</protein>
<evidence type="ECO:0000313" key="2">
    <source>
        <dbReference type="Proteomes" id="UP000814033"/>
    </source>
</evidence>
<gene>
    <name evidence="1" type="ORF">FA95DRAFT_1286192</name>
</gene>
<comment type="caution">
    <text evidence="1">The sequence shown here is derived from an EMBL/GenBank/DDBJ whole genome shotgun (WGS) entry which is preliminary data.</text>
</comment>
<dbReference type="Proteomes" id="UP000814033">
    <property type="component" value="Unassembled WGS sequence"/>
</dbReference>
<organism evidence="1 2">
    <name type="scientific">Auriscalpium vulgare</name>
    <dbReference type="NCBI Taxonomy" id="40419"/>
    <lineage>
        <taxon>Eukaryota</taxon>
        <taxon>Fungi</taxon>
        <taxon>Dikarya</taxon>
        <taxon>Basidiomycota</taxon>
        <taxon>Agaricomycotina</taxon>
        <taxon>Agaricomycetes</taxon>
        <taxon>Russulales</taxon>
        <taxon>Auriscalpiaceae</taxon>
        <taxon>Auriscalpium</taxon>
    </lineage>
</organism>
<dbReference type="EMBL" id="MU276581">
    <property type="protein sequence ID" value="KAI0038145.1"/>
    <property type="molecule type" value="Genomic_DNA"/>
</dbReference>
<proteinExistence type="predicted"/>
<reference evidence="1" key="1">
    <citation type="submission" date="2021-02" db="EMBL/GenBank/DDBJ databases">
        <authorList>
            <consortium name="DOE Joint Genome Institute"/>
            <person name="Ahrendt S."/>
            <person name="Looney B.P."/>
            <person name="Miyauchi S."/>
            <person name="Morin E."/>
            <person name="Drula E."/>
            <person name="Courty P.E."/>
            <person name="Chicoki N."/>
            <person name="Fauchery L."/>
            <person name="Kohler A."/>
            <person name="Kuo A."/>
            <person name="Labutti K."/>
            <person name="Pangilinan J."/>
            <person name="Lipzen A."/>
            <person name="Riley R."/>
            <person name="Andreopoulos W."/>
            <person name="He G."/>
            <person name="Johnson J."/>
            <person name="Barry K.W."/>
            <person name="Grigoriev I.V."/>
            <person name="Nagy L."/>
            <person name="Hibbett D."/>
            <person name="Henrissat B."/>
            <person name="Matheny P.B."/>
            <person name="Labbe J."/>
            <person name="Martin F."/>
        </authorList>
    </citation>
    <scope>NUCLEOTIDE SEQUENCE</scope>
    <source>
        <strain evidence="1">FP105234-sp</strain>
    </source>
</reference>
<keyword evidence="2" id="KW-1185">Reference proteome</keyword>
<sequence length="153" mass="17007">MRGRVGQQQRGSGATPPRRVGVTCARTTLPLSRTSKQHSGAARRSATRTDAHVRPRCVSWTCCSGQWEKPGATTARGDSLDKACATRTLACVCRQWESQTRRRAARDASRSRVRTVHGTRSSFICGRCGRDVDRQASAGRDRAQHRAHREHRQ</sequence>
<accession>A0ACB8R325</accession>
<name>A0ACB8R325_9AGAM</name>
<evidence type="ECO:0000313" key="1">
    <source>
        <dbReference type="EMBL" id="KAI0038145.1"/>
    </source>
</evidence>